<keyword evidence="3" id="KW-0862">Zinc</keyword>
<evidence type="ECO:0000256" key="1">
    <source>
        <dbReference type="ARBA" id="ARBA00022723"/>
    </source>
</evidence>
<dbReference type="Gene3D" id="3.30.40.10">
    <property type="entry name" value="Zinc/RING finger domain, C3HC4 (zinc finger)"/>
    <property type="match status" value="1"/>
</dbReference>
<feature type="region of interest" description="Disordered" evidence="4">
    <location>
        <begin position="1"/>
        <end position="23"/>
    </location>
</feature>
<dbReference type="InterPro" id="IPR011016">
    <property type="entry name" value="Znf_RING-CH"/>
</dbReference>
<dbReference type="SUPFAM" id="SSF57850">
    <property type="entry name" value="RING/U-box"/>
    <property type="match status" value="1"/>
</dbReference>
<evidence type="ECO:0000256" key="4">
    <source>
        <dbReference type="SAM" id="MobiDB-lite"/>
    </source>
</evidence>
<name>A0ABR2CE19_9ROSI</name>
<keyword evidence="1" id="KW-0479">Metal-binding</keyword>
<keyword evidence="8" id="KW-1185">Reference proteome</keyword>
<keyword evidence="5" id="KW-0812">Transmembrane</keyword>
<feature type="transmembrane region" description="Helical" evidence="5">
    <location>
        <begin position="174"/>
        <end position="198"/>
    </location>
</feature>
<evidence type="ECO:0000256" key="2">
    <source>
        <dbReference type="ARBA" id="ARBA00022771"/>
    </source>
</evidence>
<dbReference type="SMART" id="SM00744">
    <property type="entry name" value="RINGv"/>
    <property type="match status" value="1"/>
</dbReference>
<keyword evidence="2" id="KW-0863">Zinc-finger</keyword>
<dbReference type="EMBL" id="JBBPBM010000055">
    <property type="protein sequence ID" value="KAK8517725.1"/>
    <property type="molecule type" value="Genomic_DNA"/>
</dbReference>
<feature type="region of interest" description="Disordered" evidence="4">
    <location>
        <begin position="212"/>
        <end position="241"/>
    </location>
</feature>
<keyword evidence="5" id="KW-1133">Transmembrane helix</keyword>
<dbReference type="InterPro" id="IPR033275">
    <property type="entry name" value="MARCH-like"/>
</dbReference>
<comment type="caution">
    <text evidence="7">The sequence shown here is derived from an EMBL/GenBank/DDBJ whole genome shotgun (WGS) entry which is preliminary data.</text>
</comment>
<dbReference type="PANTHER" id="PTHR23012">
    <property type="entry name" value="RING/FYVE/PHD ZINC FINGER DOMAIN-CONTAINING"/>
    <property type="match status" value="1"/>
</dbReference>
<dbReference type="PANTHER" id="PTHR23012:SF174">
    <property type="entry name" value="OS01G0121200 PROTEIN"/>
    <property type="match status" value="1"/>
</dbReference>
<feature type="transmembrane region" description="Helical" evidence="5">
    <location>
        <begin position="143"/>
        <end position="162"/>
    </location>
</feature>
<dbReference type="Pfam" id="PF12906">
    <property type="entry name" value="RINGv"/>
    <property type="match status" value="1"/>
</dbReference>
<protein>
    <recommendedName>
        <fullName evidence="6">RING-CH-type domain-containing protein</fullName>
    </recommendedName>
</protein>
<feature type="compositionally biased region" description="Polar residues" evidence="4">
    <location>
        <begin position="227"/>
        <end position="241"/>
    </location>
</feature>
<reference evidence="7 8" key="1">
    <citation type="journal article" date="2024" name="G3 (Bethesda)">
        <title>Genome assembly of Hibiscus sabdariffa L. provides insights into metabolisms of medicinal natural products.</title>
        <authorList>
            <person name="Kim T."/>
        </authorList>
    </citation>
    <scope>NUCLEOTIDE SEQUENCE [LARGE SCALE GENOMIC DNA]</scope>
    <source>
        <strain evidence="7">TK-2024</strain>
        <tissue evidence="7">Old leaves</tissue>
    </source>
</reference>
<evidence type="ECO:0000313" key="8">
    <source>
        <dbReference type="Proteomes" id="UP001472677"/>
    </source>
</evidence>
<evidence type="ECO:0000256" key="3">
    <source>
        <dbReference type="ARBA" id="ARBA00022833"/>
    </source>
</evidence>
<dbReference type="PROSITE" id="PS51292">
    <property type="entry name" value="ZF_RING_CH"/>
    <property type="match status" value="1"/>
</dbReference>
<sequence>MPPASKAEIFEHSSNRMEGNADSPPRKLVECRICHDEDEDSNMEIPCSCCGSLKYAHRKCVQRWCNVKGDTICEICQQQYTPGYIAPPPLFHYGGDPLNFGGNWEISDRDLRGPHFIAMVTTDHDFLESDFDDYLTPSSQSVICCRVVAIIFTALLVLRHALPIMTGGTGDDSSALFTFVLLKTIAILLPICIMVRAFTVAIQRRRRRQHQDPRFSLAASDEESDLPQPQLQAQSRIINVH</sequence>
<dbReference type="InterPro" id="IPR013083">
    <property type="entry name" value="Znf_RING/FYVE/PHD"/>
</dbReference>
<dbReference type="Proteomes" id="UP001472677">
    <property type="component" value="Unassembled WGS sequence"/>
</dbReference>
<dbReference type="Pfam" id="PF12428">
    <property type="entry name" value="DUF3675"/>
    <property type="match status" value="1"/>
</dbReference>
<evidence type="ECO:0000259" key="6">
    <source>
        <dbReference type="PROSITE" id="PS51292"/>
    </source>
</evidence>
<evidence type="ECO:0000256" key="5">
    <source>
        <dbReference type="SAM" id="Phobius"/>
    </source>
</evidence>
<proteinExistence type="predicted"/>
<dbReference type="InterPro" id="IPR022143">
    <property type="entry name" value="DUF3675"/>
</dbReference>
<evidence type="ECO:0000313" key="7">
    <source>
        <dbReference type="EMBL" id="KAK8517725.1"/>
    </source>
</evidence>
<keyword evidence="5" id="KW-0472">Membrane</keyword>
<organism evidence="7 8">
    <name type="scientific">Hibiscus sabdariffa</name>
    <name type="common">roselle</name>
    <dbReference type="NCBI Taxonomy" id="183260"/>
    <lineage>
        <taxon>Eukaryota</taxon>
        <taxon>Viridiplantae</taxon>
        <taxon>Streptophyta</taxon>
        <taxon>Embryophyta</taxon>
        <taxon>Tracheophyta</taxon>
        <taxon>Spermatophyta</taxon>
        <taxon>Magnoliopsida</taxon>
        <taxon>eudicotyledons</taxon>
        <taxon>Gunneridae</taxon>
        <taxon>Pentapetalae</taxon>
        <taxon>rosids</taxon>
        <taxon>malvids</taxon>
        <taxon>Malvales</taxon>
        <taxon>Malvaceae</taxon>
        <taxon>Malvoideae</taxon>
        <taxon>Hibiscus</taxon>
    </lineage>
</organism>
<gene>
    <name evidence="7" type="ORF">V6N12_016566</name>
</gene>
<accession>A0ABR2CE19</accession>
<feature type="domain" description="RING-CH-type" evidence="6">
    <location>
        <begin position="23"/>
        <end position="83"/>
    </location>
</feature>
<dbReference type="CDD" id="cd16495">
    <property type="entry name" value="RING_CH-C4HC3_MARCH"/>
    <property type="match status" value="1"/>
</dbReference>